<evidence type="ECO:0000313" key="2">
    <source>
        <dbReference type="EMBL" id="CAC5381260.1"/>
    </source>
</evidence>
<accession>A0A6J8BD93</accession>
<proteinExistence type="predicted"/>
<keyword evidence="1" id="KW-0812">Transmembrane</keyword>
<reference evidence="2 3" key="1">
    <citation type="submission" date="2020-06" db="EMBL/GenBank/DDBJ databases">
        <authorList>
            <person name="Li R."/>
            <person name="Bekaert M."/>
        </authorList>
    </citation>
    <scope>NUCLEOTIDE SEQUENCE [LARGE SCALE GENOMIC DNA]</scope>
    <source>
        <strain evidence="3">wild</strain>
    </source>
</reference>
<gene>
    <name evidence="2" type="ORF">MCOR_17157</name>
</gene>
<sequence>MRFCLKLYSFCFVCRCDHRVGCVNSDVKPLKDNKIFIVLIIPISILIIIILTYKYYQKKKQGAQGRHMAVGENVNQENEIINVSIQYHDTCDSFSEENESETENITNKTNRDHVIDSISENSNSVSGYSHSYEAINSKNIETHEYLSLETTETTDC</sequence>
<organism evidence="2 3">
    <name type="scientific">Mytilus coruscus</name>
    <name type="common">Sea mussel</name>
    <dbReference type="NCBI Taxonomy" id="42192"/>
    <lineage>
        <taxon>Eukaryota</taxon>
        <taxon>Metazoa</taxon>
        <taxon>Spiralia</taxon>
        <taxon>Lophotrochozoa</taxon>
        <taxon>Mollusca</taxon>
        <taxon>Bivalvia</taxon>
        <taxon>Autobranchia</taxon>
        <taxon>Pteriomorphia</taxon>
        <taxon>Mytilida</taxon>
        <taxon>Mytiloidea</taxon>
        <taxon>Mytilidae</taxon>
        <taxon>Mytilinae</taxon>
        <taxon>Mytilus</taxon>
    </lineage>
</organism>
<evidence type="ECO:0000256" key="1">
    <source>
        <dbReference type="SAM" id="Phobius"/>
    </source>
</evidence>
<keyword evidence="1" id="KW-0472">Membrane</keyword>
<evidence type="ECO:0000313" key="3">
    <source>
        <dbReference type="Proteomes" id="UP000507470"/>
    </source>
</evidence>
<keyword evidence="3" id="KW-1185">Reference proteome</keyword>
<keyword evidence="1" id="KW-1133">Transmembrane helix</keyword>
<dbReference type="Proteomes" id="UP000507470">
    <property type="component" value="Unassembled WGS sequence"/>
</dbReference>
<feature type="transmembrane region" description="Helical" evidence="1">
    <location>
        <begin position="35"/>
        <end position="56"/>
    </location>
</feature>
<dbReference type="AlphaFoldDB" id="A0A6J8BD93"/>
<name>A0A6J8BD93_MYTCO</name>
<protein>
    <submittedName>
        <fullName evidence="2">Uncharacterized protein</fullName>
    </submittedName>
</protein>
<dbReference type="EMBL" id="CACVKT020003030">
    <property type="protein sequence ID" value="CAC5381260.1"/>
    <property type="molecule type" value="Genomic_DNA"/>
</dbReference>